<comment type="pathway">
    <text evidence="1">Cell wall biogenesis; peptidoglycan biosynthesis.</text>
</comment>
<dbReference type="OrthoDB" id="9766909at2"/>
<dbReference type="UniPathway" id="UPA00219"/>
<protein>
    <recommendedName>
        <fullName evidence="10">peptidoglycan glycosyltransferase</fullName>
        <ecNumber evidence="10">2.4.99.28</ecNumber>
    </recommendedName>
</protein>
<keyword evidence="9" id="KW-0511">Multifunctional enzyme</keyword>
<dbReference type="GO" id="GO:0030288">
    <property type="term" value="C:outer membrane-bounded periplasmic space"/>
    <property type="evidence" value="ECO:0007669"/>
    <property type="project" value="TreeGrafter"/>
</dbReference>
<keyword evidence="8" id="KW-0378">Hydrolase</keyword>
<evidence type="ECO:0000256" key="2">
    <source>
        <dbReference type="ARBA" id="ARBA00007090"/>
    </source>
</evidence>
<organism evidence="15 16">
    <name type="scientific">Falsigemmobacter intermedius</name>
    <dbReference type="NCBI Taxonomy" id="1553448"/>
    <lineage>
        <taxon>Bacteria</taxon>
        <taxon>Pseudomonadati</taxon>
        <taxon>Pseudomonadota</taxon>
        <taxon>Alphaproteobacteria</taxon>
        <taxon>Rhodobacterales</taxon>
        <taxon>Paracoccaceae</taxon>
        <taxon>Falsigemmobacter</taxon>
    </lineage>
</organism>
<keyword evidence="16" id="KW-1185">Reference proteome</keyword>
<dbReference type="NCBIfam" id="TIGR02073">
    <property type="entry name" value="PBP_1c"/>
    <property type="match status" value="1"/>
</dbReference>
<gene>
    <name evidence="15" type="primary">pbpC</name>
    <name evidence="15" type="ORF">EP867_11965</name>
</gene>
<evidence type="ECO:0000259" key="13">
    <source>
        <dbReference type="Pfam" id="PF00912"/>
    </source>
</evidence>
<dbReference type="InterPro" id="IPR050396">
    <property type="entry name" value="Glycosyltr_51/Transpeptidase"/>
</dbReference>
<dbReference type="Pfam" id="PF06832">
    <property type="entry name" value="BiPBP_C"/>
    <property type="match status" value="1"/>
</dbReference>
<accession>A0A444MAP2</accession>
<dbReference type="PANTHER" id="PTHR32282">
    <property type="entry name" value="BINDING PROTEIN TRANSPEPTIDASE, PUTATIVE-RELATED"/>
    <property type="match status" value="1"/>
</dbReference>
<comment type="similarity">
    <text evidence="2">In the C-terminal section; belongs to the transpeptidase family.</text>
</comment>
<comment type="caution">
    <text evidence="15">The sequence shown here is derived from an EMBL/GenBank/DDBJ whole genome shotgun (WGS) entry which is preliminary data.</text>
</comment>
<evidence type="ECO:0000313" key="16">
    <source>
        <dbReference type="Proteomes" id="UP000287168"/>
    </source>
</evidence>
<keyword evidence="7" id="KW-0808">Transferase</keyword>
<comment type="catalytic activity">
    <reaction evidence="11">
        <text>[GlcNAc-(1-&gt;4)-Mur2Ac(oyl-L-Ala-gamma-D-Glu-L-Lys-D-Ala-D-Ala)](n)-di-trans,octa-cis-undecaprenyl diphosphate + beta-D-GlcNAc-(1-&gt;4)-Mur2Ac(oyl-L-Ala-gamma-D-Glu-L-Lys-D-Ala-D-Ala)-di-trans,octa-cis-undecaprenyl diphosphate = [GlcNAc-(1-&gt;4)-Mur2Ac(oyl-L-Ala-gamma-D-Glu-L-Lys-D-Ala-D-Ala)](n+1)-di-trans,octa-cis-undecaprenyl diphosphate + di-trans,octa-cis-undecaprenyl diphosphate + H(+)</text>
        <dbReference type="Rhea" id="RHEA:23708"/>
        <dbReference type="Rhea" id="RHEA-COMP:9602"/>
        <dbReference type="Rhea" id="RHEA-COMP:9603"/>
        <dbReference type="ChEBI" id="CHEBI:15378"/>
        <dbReference type="ChEBI" id="CHEBI:58405"/>
        <dbReference type="ChEBI" id="CHEBI:60033"/>
        <dbReference type="ChEBI" id="CHEBI:78435"/>
        <dbReference type="EC" id="2.4.99.28"/>
    </reaction>
</comment>
<feature type="domain" description="Penicillin-binding C-terminal" evidence="14">
    <location>
        <begin position="601"/>
        <end position="674"/>
    </location>
</feature>
<dbReference type="InterPro" id="IPR001460">
    <property type="entry name" value="PCN-bd_Tpept"/>
</dbReference>
<evidence type="ECO:0000256" key="1">
    <source>
        <dbReference type="ARBA" id="ARBA00004752"/>
    </source>
</evidence>
<dbReference type="Gene3D" id="1.10.3810.10">
    <property type="entry name" value="Biosynthetic peptidoglycan transglycosylase-like"/>
    <property type="match status" value="1"/>
</dbReference>
<dbReference type="Gene3D" id="3.40.710.10">
    <property type="entry name" value="DD-peptidase/beta-lactamase superfamily"/>
    <property type="match status" value="1"/>
</dbReference>
<evidence type="ECO:0000256" key="5">
    <source>
        <dbReference type="ARBA" id="ARBA00022670"/>
    </source>
</evidence>
<feature type="domain" description="Glycosyl transferase family 51" evidence="13">
    <location>
        <begin position="58"/>
        <end position="225"/>
    </location>
</feature>
<reference evidence="15 16" key="1">
    <citation type="journal article" date="2015" name="Int. J. Syst. Evol. Microbiol.">
        <title>Gemmobacter intermedius sp. nov., isolated from a white stork (Ciconia ciconia).</title>
        <authorList>
            <person name="Kampfer P."/>
            <person name="Jerzak L."/>
            <person name="Wilharm G."/>
            <person name="Golke J."/>
            <person name="Busse H.J."/>
            <person name="Glaeser S.P."/>
        </authorList>
    </citation>
    <scope>NUCLEOTIDE SEQUENCE [LARGE SCALE GENOMIC DNA]</scope>
    <source>
        <strain evidence="15 16">119/4</strain>
    </source>
</reference>
<evidence type="ECO:0000256" key="9">
    <source>
        <dbReference type="ARBA" id="ARBA00023268"/>
    </source>
</evidence>
<dbReference type="Pfam" id="PF00912">
    <property type="entry name" value="Transgly"/>
    <property type="match status" value="1"/>
</dbReference>
<sequence>MKARLVFALAAALWVAGSARDRFDAWVAATDLPSLSLATGAEVVARDGRLLRAWTVADGRWRLAAQLQTTDPLWRAMLLAYEDRRFYSHAGVDLRALARAALQSLLAGRVVSGGSTLTMQVARLLEESGTGAWHGKLRQMRLALALERQLSKDEILGLYLHLAPYGGNLEGLRAASLSWFGREPSRLTPAQAALLVALPQAPEARRPDRHPARAKTGRDRVLARAEAAGLLSHEEALAARSEALPQARRAFPQLAPHLTERLRRETPGDLRIETTLDATLQTRLEALAREALRGAGARVQIALLLADHQSGEILASVGSAAYDNDSRQGFVDMTRALRSPGSTLKPLVYAMAFDEGLAHPETLMEDRPVSFGAYAPQNFDRRFRGTIRAAEALRESLNIPVVTLTEALGPERLLQAMRRAGMRPVIPGRATPGLAIALGGIGVTLEDLTTLYAALARGGTVLPLSTRPGERPQATRLLSEAAAWQTGQILAGITPPDGSPDGRIAWKTGTSYGHRDALALGWDGRYVAGVWMGRADGTPVPGAFGAGLAAPVLFQMLARATPQPVPLPPPPPATLMVENARLPQPLQRFRPRGAILAPGVAPEISFPPDGAEVALEGAPLLARVRGGTAPYTWLANGAPLEIATRSPEVQLALANHGPLLLSVVDANGRAARVQLTLSP</sequence>
<dbReference type="GO" id="GO:0004180">
    <property type="term" value="F:carboxypeptidase activity"/>
    <property type="evidence" value="ECO:0007669"/>
    <property type="project" value="UniProtKB-KW"/>
</dbReference>
<evidence type="ECO:0000259" key="12">
    <source>
        <dbReference type="Pfam" id="PF00905"/>
    </source>
</evidence>
<dbReference type="RefSeq" id="WP_128489512.1">
    <property type="nucleotide sequence ID" value="NZ_JBHLXB010000004.1"/>
</dbReference>
<name>A0A444MAP2_9RHOB</name>
<dbReference type="EC" id="2.4.99.28" evidence="10"/>
<dbReference type="InterPro" id="IPR001264">
    <property type="entry name" value="Glyco_trans_51"/>
</dbReference>
<proteinExistence type="inferred from homology"/>
<dbReference type="GO" id="GO:0008955">
    <property type="term" value="F:peptidoglycan glycosyltransferase activity"/>
    <property type="evidence" value="ECO:0007669"/>
    <property type="project" value="UniProtKB-EC"/>
</dbReference>
<evidence type="ECO:0000256" key="3">
    <source>
        <dbReference type="ARBA" id="ARBA00007739"/>
    </source>
</evidence>
<dbReference type="SUPFAM" id="SSF53955">
    <property type="entry name" value="Lysozyme-like"/>
    <property type="match status" value="1"/>
</dbReference>
<dbReference type="InterPro" id="IPR009647">
    <property type="entry name" value="PBP_C"/>
</dbReference>
<dbReference type="GO" id="GO:0006508">
    <property type="term" value="P:proteolysis"/>
    <property type="evidence" value="ECO:0007669"/>
    <property type="project" value="UniProtKB-KW"/>
</dbReference>
<evidence type="ECO:0000256" key="8">
    <source>
        <dbReference type="ARBA" id="ARBA00022801"/>
    </source>
</evidence>
<dbReference type="SUPFAM" id="SSF56601">
    <property type="entry name" value="beta-lactamase/transpeptidase-like"/>
    <property type="match status" value="1"/>
</dbReference>
<dbReference type="Proteomes" id="UP000287168">
    <property type="component" value="Unassembled WGS sequence"/>
</dbReference>
<dbReference type="InterPro" id="IPR011815">
    <property type="entry name" value="PBP_1c"/>
</dbReference>
<dbReference type="Pfam" id="PF00905">
    <property type="entry name" value="Transpeptidase"/>
    <property type="match status" value="1"/>
</dbReference>
<evidence type="ECO:0000256" key="7">
    <source>
        <dbReference type="ARBA" id="ARBA00022679"/>
    </source>
</evidence>
<keyword evidence="4" id="KW-0121">Carboxypeptidase</keyword>
<evidence type="ECO:0000256" key="4">
    <source>
        <dbReference type="ARBA" id="ARBA00022645"/>
    </source>
</evidence>
<evidence type="ECO:0000256" key="6">
    <source>
        <dbReference type="ARBA" id="ARBA00022676"/>
    </source>
</evidence>
<dbReference type="InterPro" id="IPR012338">
    <property type="entry name" value="Beta-lactam/transpept-like"/>
</dbReference>
<dbReference type="GO" id="GO:0008658">
    <property type="term" value="F:penicillin binding"/>
    <property type="evidence" value="ECO:0007669"/>
    <property type="project" value="InterPro"/>
</dbReference>
<evidence type="ECO:0000256" key="11">
    <source>
        <dbReference type="ARBA" id="ARBA00049902"/>
    </source>
</evidence>
<dbReference type="InterPro" id="IPR036950">
    <property type="entry name" value="PBP_transglycosylase"/>
</dbReference>
<keyword evidence="6" id="KW-0328">Glycosyltransferase</keyword>
<dbReference type="EMBL" id="SBLC01000015">
    <property type="protein sequence ID" value="RWY40527.1"/>
    <property type="molecule type" value="Genomic_DNA"/>
</dbReference>
<feature type="domain" description="Penicillin-binding protein transpeptidase" evidence="12">
    <location>
        <begin position="303"/>
        <end position="513"/>
    </location>
</feature>
<comment type="similarity">
    <text evidence="3">In the N-terminal section; belongs to the glycosyltransferase 51 family.</text>
</comment>
<evidence type="ECO:0000313" key="15">
    <source>
        <dbReference type="EMBL" id="RWY40527.1"/>
    </source>
</evidence>
<dbReference type="InterPro" id="IPR023346">
    <property type="entry name" value="Lysozyme-like_dom_sf"/>
</dbReference>
<evidence type="ECO:0000256" key="10">
    <source>
        <dbReference type="ARBA" id="ARBA00044770"/>
    </source>
</evidence>
<evidence type="ECO:0000259" key="14">
    <source>
        <dbReference type="Pfam" id="PF06832"/>
    </source>
</evidence>
<dbReference type="PANTHER" id="PTHR32282:SF15">
    <property type="entry name" value="PENICILLIN-BINDING PROTEIN 1C"/>
    <property type="match status" value="1"/>
</dbReference>
<dbReference type="GO" id="GO:0009252">
    <property type="term" value="P:peptidoglycan biosynthetic process"/>
    <property type="evidence" value="ECO:0007669"/>
    <property type="project" value="UniProtKB-UniPathway"/>
</dbReference>
<keyword evidence="5" id="KW-0645">Protease</keyword>
<dbReference type="AlphaFoldDB" id="A0A444MAP2"/>